<evidence type="ECO:0000259" key="3">
    <source>
        <dbReference type="PROSITE" id="PS50004"/>
    </source>
</evidence>
<dbReference type="RefSeq" id="XP_017975187.1">
    <property type="nucleotide sequence ID" value="XM_018119698.1"/>
</dbReference>
<dbReference type="Pfam" id="PF01764">
    <property type="entry name" value="Lipase_3"/>
    <property type="match status" value="1"/>
</dbReference>
<organism evidence="4 5">
    <name type="scientific">Theobroma cacao</name>
    <name type="common">Cacao</name>
    <name type="synonym">Cocoa</name>
    <dbReference type="NCBI Taxonomy" id="3641"/>
    <lineage>
        <taxon>Eukaryota</taxon>
        <taxon>Viridiplantae</taxon>
        <taxon>Streptophyta</taxon>
        <taxon>Embryophyta</taxon>
        <taxon>Tracheophyta</taxon>
        <taxon>Spermatophyta</taxon>
        <taxon>Magnoliopsida</taxon>
        <taxon>eudicotyledons</taxon>
        <taxon>Gunneridae</taxon>
        <taxon>Pentapetalae</taxon>
        <taxon>rosids</taxon>
        <taxon>malvids</taxon>
        <taxon>Malvales</taxon>
        <taxon>Malvaceae</taxon>
        <taxon>Byttnerioideae</taxon>
        <taxon>Theobroma</taxon>
    </lineage>
</organism>
<protein>
    <submittedName>
        <fullName evidence="5">Uncharacterized protein LOC18602863 isoform X1</fullName>
    </submittedName>
</protein>
<dbReference type="Pfam" id="PF00168">
    <property type="entry name" value="C2"/>
    <property type="match status" value="1"/>
</dbReference>
<feature type="region of interest" description="Disordered" evidence="2">
    <location>
        <begin position="526"/>
        <end position="566"/>
    </location>
</feature>
<dbReference type="Gramene" id="Tc04v2_t017830.1">
    <property type="protein sequence ID" value="Tc04v2_p017830.1"/>
    <property type="gene ID" value="Tc04v2_g017830"/>
</dbReference>
<dbReference type="PROSITE" id="PS50004">
    <property type="entry name" value="C2"/>
    <property type="match status" value="1"/>
</dbReference>
<reference evidence="4" key="1">
    <citation type="journal article" date="1997" name="Nucleic Acids Res.">
        <title>tRNAscan-SE: a program for improved detection of transfer RNA genes in genomic sequence.</title>
        <authorList>
            <person name="Lowe T.M."/>
            <person name="Eddy S.R."/>
        </authorList>
    </citation>
    <scope>NUCLEOTIDE SEQUENCE [LARGE SCALE GENOMIC DNA]</scope>
    <source>
        <strain evidence="4">r\B97-61/B2</strain>
    </source>
</reference>
<dbReference type="AlphaFoldDB" id="A0AB32W6Z4"/>
<name>A0AB32W6Z4_THECC</name>
<dbReference type="SUPFAM" id="SSF49562">
    <property type="entry name" value="C2 domain (Calcium/lipid-binding domain, CaLB)"/>
    <property type="match status" value="1"/>
</dbReference>
<dbReference type="InterPro" id="IPR000008">
    <property type="entry name" value="C2_dom"/>
</dbReference>
<dbReference type="PANTHER" id="PTHR47759:SF2">
    <property type="entry name" value="TRIGLYCERIDE LIPASE"/>
    <property type="match status" value="1"/>
</dbReference>
<evidence type="ECO:0000256" key="2">
    <source>
        <dbReference type="SAM" id="MobiDB-lite"/>
    </source>
</evidence>
<dbReference type="Proteomes" id="UP000694886">
    <property type="component" value="Chromosome 4"/>
</dbReference>
<dbReference type="GeneID" id="18602863"/>
<dbReference type="InterPro" id="IPR002921">
    <property type="entry name" value="Fungal_lipase-type"/>
</dbReference>
<proteinExistence type="predicted"/>
<evidence type="ECO:0000313" key="5">
    <source>
        <dbReference type="RefSeq" id="XP_017975187.1"/>
    </source>
</evidence>
<dbReference type="InterPro" id="IPR029058">
    <property type="entry name" value="AB_hydrolase_fold"/>
</dbReference>
<dbReference type="KEGG" id="tcc:18602863"/>
<dbReference type="PANTHER" id="PTHR47759">
    <property type="entry name" value="OS04G0509100 PROTEIN"/>
    <property type="match status" value="1"/>
</dbReference>
<gene>
    <name evidence="5" type="primary">LOC18602863</name>
</gene>
<dbReference type="InterPro" id="IPR035892">
    <property type="entry name" value="C2_domain_sf"/>
</dbReference>
<accession>A0AB32W6Z4</accession>
<dbReference type="GO" id="GO:0006629">
    <property type="term" value="P:lipid metabolic process"/>
    <property type="evidence" value="ECO:0007669"/>
    <property type="project" value="InterPro"/>
</dbReference>
<feature type="compositionally biased region" description="Polar residues" evidence="2">
    <location>
        <begin position="544"/>
        <end position="563"/>
    </location>
</feature>
<dbReference type="SUPFAM" id="SSF53474">
    <property type="entry name" value="alpha/beta-Hydrolases"/>
    <property type="match status" value="1"/>
</dbReference>
<feature type="compositionally biased region" description="Basic and acidic residues" evidence="2">
    <location>
        <begin position="528"/>
        <end position="541"/>
    </location>
</feature>
<reference evidence="5" key="2">
    <citation type="submission" date="2025-08" db="UniProtKB">
        <authorList>
            <consortium name="RefSeq"/>
        </authorList>
    </citation>
    <scope>IDENTIFICATION</scope>
</reference>
<dbReference type="SMART" id="SM00239">
    <property type="entry name" value="C2"/>
    <property type="match status" value="1"/>
</dbReference>
<dbReference type="Gene3D" id="3.40.50.1820">
    <property type="entry name" value="alpha/beta hydrolase"/>
    <property type="match status" value="1"/>
</dbReference>
<dbReference type="Gene3D" id="2.60.40.150">
    <property type="entry name" value="C2 domain"/>
    <property type="match status" value="1"/>
</dbReference>
<evidence type="ECO:0000313" key="4">
    <source>
        <dbReference type="Proteomes" id="UP000694886"/>
    </source>
</evidence>
<evidence type="ECO:0000256" key="1">
    <source>
        <dbReference type="ARBA" id="ARBA00022801"/>
    </source>
</evidence>
<keyword evidence="1" id="KW-0378">Hydrolase</keyword>
<feature type="domain" description="C2" evidence="3">
    <location>
        <begin position="119"/>
        <end position="236"/>
    </location>
</feature>
<dbReference type="GO" id="GO:0016787">
    <property type="term" value="F:hydrolase activity"/>
    <property type="evidence" value="ECO:0007669"/>
    <property type="project" value="UniProtKB-KW"/>
</dbReference>
<dbReference type="CDD" id="cd00519">
    <property type="entry name" value="Lipase_3"/>
    <property type="match status" value="1"/>
</dbReference>
<sequence>MATLSLQPHYSPLQFRRFRLSNFHLKVVPRFSRQFYGKKVRFLSTSRGNVIVRGRDGVLSISCFSKTNAEIEKVSSEEKKDEERPPLDINLAVILAGFAFEAYTSPPENIGRREIDAADCKTVYLSESFVREIYDGQLFIKLKKGFDFPAMDPWGTSDPYVVMQLDGQVVKSKTKWGTKEPKWNEDLTFNIKLPPLKYIQVAAWDANLVTPHKRMGNAGISLESLCDECVLFPGNLHEVLVELEGMGGGGKLQLEVKYKSFDEIEKEKMWWKVPFVTEFLRRNGFESALKMFVGTETVPARQFVEYAFGQLKSFNDAYFLKERLLNGNKNGAEGVGTSNDFAVSGMSLHVESSSETSIIDTGTNNENNSEKFHLDNVGMADGQSTEPVAQVGEIMQFNKYFWKNFADVINQNVVHKLGVPVPEKLKWDGFDLLNKIGLQSRKIAEAKYIESGLATPDNQDIEGDKVLESGFANPEDQENKNDKAIGPLTISSIQSSLPDIKKATEDVLRQTDSVLGALMVLTAAVSQSKREGQENETKEDSSAGVENNVSRYSGGENVSSSLDGSVLDEKKAEEMKELFATAESAMEAWAMLATSLGHPSFIKSEFEKICFLDNATTDTQVAIWRDSARRQLVIAFRGTEQARWKDLRTDLMLVPAGLNPERIDGDFKQEVQVHSGFLSAYDSVRIRIISLLKTSIRYIDETTKPLRRWQVYVTGHSLGGALATLLALELSSSQLAKHGAISVTMYNFGSPRVGNRRFAEVYNEKVKDSWRIVNHRDIIPTVPRLMGYCHVAQPVYLAAGELRDALENMELWKDGYQGDVIGEYTPDVLVTEFMKGERELIEQILQTEINIFRAIRDGSALMQHMEDFYYITLLESVRSNYQTVASSRNNEQGSMSTS</sequence>
<dbReference type="CDD" id="cd00030">
    <property type="entry name" value="C2"/>
    <property type="match status" value="1"/>
</dbReference>